<evidence type="ECO:0000313" key="3">
    <source>
        <dbReference type="Proteomes" id="UP000443423"/>
    </source>
</evidence>
<dbReference type="Proteomes" id="UP000443423">
    <property type="component" value="Unassembled WGS sequence"/>
</dbReference>
<keyword evidence="3" id="KW-1185">Reference proteome</keyword>
<reference evidence="2 3" key="1">
    <citation type="submission" date="2019-11" db="EMBL/GenBank/DDBJ databases">
        <title>Whole genome sequence of Haloferax sp. MBLA0078.</title>
        <authorList>
            <person name="Seo M.-J."/>
            <person name="Cho E.-S."/>
        </authorList>
    </citation>
    <scope>NUCLEOTIDE SEQUENCE [LARGE SCALE GENOMIC DNA]</scope>
    <source>
        <strain evidence="2 3">MBLA0078</strain>
    </source>
</reference>
<dbReference type="RefSeq" id="WP_154325968.1">
    <property type="nucleotide sequence ID" value="NZ_WKJQ01000001.1"/>
</dbReference>
<name>A0A6A8G6G2_9EURY</name>
<sequence>MGNDDAGRLGGGTNPPCPVESPEWEGNWWNRSRGRQTVSNSSAGT</sequence>
<comment type="caution">
    <text evidence="2">The sequence shown here is derived from an EMBL/GenBank/DDBJ whole genome shotgun (WGS) entry which is preliminary data.</text>
</comment>
<feature type="region of interest" description="Disordered" evidence="1">
    <location>
        <begin position="1"/>
        <end position="45"/>
    </location>
</feature>
<accession>A0A6A8G6G2</accession>
<protein>
    <submittedName>
        <fullName evidence="2">Uncharacterized protein</fullName>
    </submittedName>
</protein>
<evidence type="ECO:0000313" key="2">
    <source>
        <dbReference type="EMBL" id="MRW96734.1"/>
    </source>
</evidence>
<feature type="compositionally biased region" description="Polar residues" evidence="1">
    <location>
        <begin position="35"/>
        <end position="45"/>
    </location>
</feature>
<proteinExistence type="predicted"/>
<dbReference type="EMBL" id="WKJQ01000001">
    <property type="protein sequence ID" value="MRW96734.1"/>
    <property type="molecule type" value="Genomic_DNA"/>
</dbReference>
<dbReference type="AlphaFoldDB" id="A0A6A8G6G2"/>
<organism evidence="2 3">
    <name type="scientific">Haloferax marinum</name>
    <dbReference type="NCBI Taxonomy" id="2666143"/>
    <lineage>
        <taxon>Archaea</taxon>
        <taxon>Methanobacteriati</taxon>
        <taxon>Methanobacteriota</taxon>
        <taxon>Stenosarchaea group</taxon>
        <taxon>Halobacteria</taxon>
        <taxon>Halobacteriales</taxon>
        <taxon>Haloferacaceae</taxon>
        <taxon>Haloferax</taxon>
    </lineage>
</organism>
<gene>
    <name evidence="2" type="ORF">GJR99_09120</name>
</gene>
<evidence type="ECO:0000256" key="1">
    <source>
        <dbReference type="SAM" id="MobiDB-lite"/>
    </source>
</evidence>